<feature type="active site" description="Nucleophile" evidence="13">
    <location>
        <position position="324"/>
    </location>
</feature>
<evidence type="ECO:0000256" key="9">
    <source>
        <dbReference type="ARBA" id="ARBA00023288"/>
    </source>
</evidence>
<accession>A0A6G4X148</accession>
<dbReference type="GO" id="GO:0071555">
    <property type="term" value="P:cell wall organization"/>
    <property type="evidence" value="ECO:0007669"/>
    <property type="project" value="UniProtKB-UniRule"/>
</dbReference>
<dbReference type="PANTHER" id="PTHR30582">
    <property type="entry name" value="L,D-TRANSPEPTIDASE"/>
    <property type="match status" value="1"/>
</dbReference>
<dbReference type="Gene3D" id="2.60.40.3780">
    <property type="match status" value="1"/>
</dbReference>
<dbReference type="GO" id="GO:0008360">
    <property type="term" value="P:regulation of cell shape"/>
    <property type="evidence" value="ECO:0007669"/>
    <property type="project" value="UniProtKB-UniRule"/>
</dbReference>
<keyword evidence="9" id="KW-0449">Lipoprotein</keyword>
<dbReference type="Gene3D" id="2.40.440.10">
    <property type="entry name" value="L,D-transpeptidase catalytic domain-like"/>
    <property type="match status" value="1"/>
</dbReference>
<evidence type="ECO:0000256" key="13">
    <source>
        <dbReference type="PROSITE-ProRule" id="PRU01373"/>
    </source>
</evidence>
<keyword evidence="8" id="KW-0564">Palmitate</keyword>
<dbReference type="PANTHER" id="PTHR30582:SF2">
    <property type="entry name" value="L,D-TRANSPEPTIDASE YCIB-RELATED"/>
    <property type="match status" value="1"/>
</dbReference>
<dbReference type="EMBL" id="JAAKZZ010000282">
    <property type="protein sequence ID" value="NGO71266.1"/>
    <property type="molecule type" value="Genomic_DNA"/>
</dbReference>
<dbReference type="AlphaFoldDB" id="A0A6G4X148"/>
<evidence type="ECO:0000256" key="6">
    <source>
        <dbReference type="ARBA" id="ARBA00022984"/>
    </source>
</evidence>
<keyword evidence="2" id="KW-1003">Cell membrane</keyword>
<name>A0A6G4X148_9ACTN</name>
<comment type="caution">
    <text evidence="15">The sequence shown here is derived from an EMBL/GenBank/DDBJ whole genome shotgun (WGS) entry which is preliminary data.</text>
</comment>
<gene>
    <name evidence="15" type="ORF">G5C65_23505</name>
</gene>
<evidence type="ECO:0000256" key="10">
    <source>
        <dbReference type="ARBA" id="ARBA00023315"/>
    </source>
</evidence>
<evidence type="ECO:0000256" key="12">
    <source>
        <dbReference type="ARBA" id="ARBA00060592"/>
    </source>
</evidence>
<dbReference type="InterPro" id="IPR050979">
    <property type="entry name" value="LD-transpeptidase"/>
</dbReference>
<comment type="pathway">
    <text evidence="1 13">Cell wall biogenesis; peptidoglycan biosynthesis.</text>
</comment>
<keyword evidence="3" id="KW-0808">Transferase</keyword>
<keyword evidence="7" id="KW-0472">Membrane</keyword>
<keyword evidence="4" id="KW-0732">Signal</keyword>
<feature type="domain" description="L,D-TPase catalytic" evidence="14">
    <location>
        <begin position="225"/>
        <end position="355"/>
    </location>
</feature>
<evidence type="ECO:0000256" key="3">
    <source>
        <dbReference type="ARBA" id="ARBA00022679"/>
    </source>
</evidence>
<keyword evidence="11 13" id="KW-0961">Cell wall biogenesis/degradation</keyword>
<evidence type="ECO:0000256" key="11">
    <source>
        <dbReference type="ARBA" id="ARBA00023316"/>
    </source>
</evidence>
<dbReference type="GO" id="GO:0005576">
    <property type="term" value="C:extracellular region"/>
    <property type="evidence" value="ECO:0007669"/>
    <property type="project" value="TreeGrafter"/>
</dbReference>
<evidence type="ECO:0000256" key="5">
    <source>
        <dbReference type="ARBA" id="ARBA00022960"/>
    </source>
</evidence>
<organism evidence="15 16">
    <name type="scientific">Streptomyces boncukensis</name>
    <dbReference type="NCBI Taxonomy" id="2711219"/>
    <lineage>
        <taxon>Bacteria</taxon>
        <taxon>Bacillati</taxon>
        <taxon>Actinomycetota</taxon>
        <taxon>Actinomycetes</taxon>
        <taxon>Kitasatosporales</taxon>
        <taxon>Streptomycetaceae</taxon>
        <taxon>Streptomyces</taxon>
    </lineage>
</organism>
<keyword evidence="5 13" id="KW-0133">Cell shape</keyword>
<dbReference type="Pfam" id="PF17964">
    <property type="entry name" value="Big_10"/>
    <property type="match status" value="1"/>
</dbReference>
<dbReference type="SUPFAM" id="SSF141523">
    <property type="entry name" value="L,D-transpeptidase catalytic domain-like"/>
    <property type="match status" value="1"/>
</dbReference>
<dbReference type="GO" id="GO:0016746">
    <property type="term" value="F:acyltransferase activity"/>
    <property type="evidence" value="ECO:0007669"/>
    <property type="project" value="UniProtKB-KW"/>
</dbReference>
<feature type="active site" description="Proton donor/acceptor" evidence="13">
    <location>
        <position position="305"/>
    </location>
</feature>
<comment type="pathway">
    <text evidence="12">Glycan biosynthesis.</text>
</comment>
<keyword evidence="6 13" id="KW-0573">Peptidoglycan synthesis</keyword>
<dbReference type="GO" id="GO:0018104">
    <property type="term" value="P:peptidoglycan-protein cross-linking"/>
    <property type="evidence" value="ECO:0007669"/>
    <property type="project" value="TreeGrafter"/>
</dbReference>
<evidence type="ECO:0000256" key="2">
    <source>
        <dbReference type="ARBA" id="ARBA00022475"/>
    </source>
</evidence>
<evidence type="ECO:0000256" key="7">
    <source>
        <dbReference type="ARBA" id="ARBA00023136"/>
    </source>
</evidence>
<dbReference type="FunFam" id="2.40.440.10:FF:000005">
    <property type="entry name" value="L,D-transpeptidase 2"/>
    <property type="match status" value="1"/>
</dbReference>
<dbReference type="Pfam" id="PF03734">
    <property type="entry name" value="YkuD"/>
    <property type="match status" value="1"/>
</dbReference>
<dbReference type="GO" id="GO:0071972">
    <property type="term" value="F:peptidoglycan L,D-transpeptidase activity"/>
    <property type="evidence" value="ECO:0007669"/>
    <property type="project" value="TreeGrafter"/>
</dbReference>
<evidence type="ECO:0000313" key="16">
    <source>
        <dbReference type="Proteomes" id="UP000477722"/>
    </source>
</evidence>
<dbReference type="InterPro" id="IPR005490">
    <property type="entry name" value="LD_TPept_cat_dom"/>
</dbReference>
<reference evidence="15 16" key="1">
    <citation type="submission" date="2020-02" db="EMBL/GenBank/DDBJ databases">
        <title>Whole-genome analyses of novel actinobacteria.</title>
        <authorList>
            <person name="Sahin N."/>
            <person name="Tatar D."/>
        </authorList>
    </citation>
    <scope>NUCLEOTIDE SEQUENCE [LARGE SCALE GENOMIC DNA]</scope>
    <source>
        <strain evidence="15 16">SB3404</strain>
    </source>
</reference>
<dbReference type="InterPro" id="IPR041280">
    <property type="entry name" value="Big_10"/>
</dbReference>
<keyword evidence="10" id="KW-0012">Acyltransferase</keyword>
<dbReference type="CDD" id="cd16913">
    <property type="entry name" value="YkuD_like"/>
    <property type="match status" value="1"/>
</dbReference>
<dbReference type="PROSITE" id="PS52029">
    <property type="entry name" value="LD_TPASE"/>
    <property type="match status" value="1"/>
</dbReference>
<evidence type="ECO:0000256" key="1">
    <source>
        <dbReference type="ARBA" id="ARBA00004752"/>
    </source>
</evidence>
<evidence type="ECO:0000259" key="14">
    <source>
        <dbReference type="PROSITE" id="PS52029"/>
    </source>
</evidence>
<dbReference type="InterPro" id="IPR038063">
    <property type="entry name" value="Transpep_catalytic_dom"/>
</dbReference>
<evidence type="ECO:0000256" key="4">
    <source>
        <dbReference type="ARBA" id="ARBA00022729"/>
    </source>
</evidence>
<evidence type="ECO:0000256" key="8">
    <source>
        <dbReference type="ARBA" id="ARBA00023139"/>
    </source>
</evidence>
<dbReference type="Proteomes" id="UP000477722">
    <property type="component" value="Unassembled WGS sequence"/>
</dbReference>
<dbReference type="Gene3D" id="2.60.40.3710">
    <property type="match status" value="1"/>
</dbReference>
<dbReference type="UniPathway" id="UPA00219"/>
<protein>
    <submittedName>
        <fullName evidence="15">L,D-transpeptidase</fullName>
    </submittedName>
</protein>
<sequence length="381" mass="42026">MALALAAAAVLAGLTGCGTERGTAPPDETIRITPSDGATRVAVRTRVTVSVREGRLRHVRVRARQGGPPLPGRISADGRTWRPYGRGRLAAASAYAVDAVARDARGERVTRRTAFTTRAARHRLIGYFTPEHRQTVGIGMIVSIRFNRPVVRRAAVQRAIRVTARPRVPVAAHWFGRTRLDFRPRRYWRPGTRVALDLRLRGVRGAPRTYGVQHKRVWFRVGRDQRSVVEADRHRMTVYRAGRAVARVPVTTGSPENRTYSGRMVITEKAAVTRMNGDTVGFGGQYDIKDVPHAMRLTDSGTFLHGNYWAEPGVFGARNVSHGCVGLRDVRGGSARSPAGAFFRRSLVGDVVTVRGSGEERVAPDNGLGGWNMSWREWRAG</sequence>
<evidence type="ECO:0000313" key="15">
    <source>
        <dbReference type="EMBL" id="NGO71266.1"/>
    </source>
</evidence>
<keyword evidence="16" id="KW-1185">Reference proteome</keyword>
<proteinExistence type="predicted"/>